<dbReference type="EMBL" id="JAUHLN010000002">
    <property type="protein sequence ID" value="MDN4072976.1"/>
    <property type="molecule type" value="Genomic_DNA"/>
</dbReference>
<dbReference type="RefSeq" id="WP_290399129.1">
    <property type="nucleotide sequence ID" value="NZ_JAUHLN010000002.1"/>
</dbReference>
<sequence>MMGYSFKTSDVIAPKPPTVNRVEDNDTVVTGKTVAKASVFVTGSDKQLGKATAASNGTFTVKIAKQKAGTSYL</sequence>
<evidence type="ECO:0000259" key="1">
    <source>
        <dbReference type="Pfam" id="PF17936"/>
    </source>
</evidence>
<protein>
    <submittedName>
        <fullName evidence="2">Ig-like domain-containing protein</fullName>
    </submittedName>
</protein>
<dbReference type="Proteomes" id="UP001168694">
    <property type="component" value="Unassembled WGS sequence"/>
</dbReference>
<feature type="domain" description="Bacterial Ig" evidence="1">
    <location>
        <begin position="13"/>
        <end position="70"/>
    </location>
</feature>
<evidence type="ECO:0000313" key="2">
    <source>
        <dbReference type="EMBL" id="MDN4072976.1"/>
    </source>
</evidence>
<reference evidence="2" key="1">
    <citation type="submission" date="2023-06" db="EMBL/GenBank/DDBJ databases">
        <title>Draft Genome Sequences of Representative Paenibacillus Polymyxa, Bacillus cereus, Fictibacillus sp., and Brevibacillus agri Strains Isolated from Amazonian Dark Earth.</title>
        <authorList>
            <person name="Pellegrinetti T.A."/>
            <person name="Cunha I.C.M."/>
            <person name="Chaves M.G."/>
            <person name="Freitas A.S."/>
            <person name="Silva A.V.R."/>
            <person name="Tsai S.M."/>
            <person name="Mendes L.W."/>
        </authorList>
    </citation>
    <scope>NUCLEOTIDE SEQUENCE</scope>
    <source>
        <strain evidence="2">CENA-BCM004</strain>
    </source>
</reference>
<dbReference type="Gene3D" id="2.60.40.10">
    <property type="entry name" value="Immunoglobulins"/>
    <property type="match status" value="1"/>
</dbReference>
<keyword evidence="3" id="KW-1185">Reference proteome</keyword>
<comment type="caution">
    <text evidence="2">The sequence shown here is derived from an EMBL/GenBank/DDBJ whole genome shotgun (WGS) entry which is preliminary data.</text>
</comment>
<name>A0ABT8E512_9BACL</name>
<evidence type="ECO:0000313" key="3">
    <source>
        <dbReference type="Proteomes" id="UP001168694"/>
    </source>
</evidence>
<proteinExistence type="predicted"/>
<dbReference type="Pfam" id="PF17936">
    <property type="entry name" value="Big_6"/>
    <property type="match status" value="1"/>
</dbReference>
<dbReference type="InterPro" id="IPR041498">
    <property type="entry name" value="Big_6"/>
</dbReference>
<dbReference type="InterPro" id="IPR013783">
    <property type="entry name" value="Ig-like_fold"/>
</dbReference>
<accession>A0ABT8E512</accession>
<organism evidence="2 3">
    <name type="scientific">Fictibacillus terranigra</name>
    <dbReference type="NCBI Taxonomy" id="3058424"/>
    <lineage>
        <taxon>Bacteria</taxon>
        <taxon>Bacillati</taxon>
        <taxon>Bacillota</taxon>
        <taxon>Bacilli</taxon>
        <taxon>Bacillales</taxon>
        <taxon>Fictibacillaceae</taxon>
        <taxon>Fictibacillus</taxon>
    </lineage>
</organism>
<gene>
    <name evidence="2" type="ORF">QYF49_08070</name>
</gene>